<dbReference type="InterPro" id="IPR036388">
    <property type="entry name" value="WH-like_DNA-bd_sf"/>
</dbReference>
<comment type="caution">
    <text evidence="1">The sequence shown here is derived from an EMBL/GenBank/DDBJ whole genome shotgun (WGS) entry which is preliminary data.</text>
</comment>
<dbReference type="SUPFAM" id="SSF46785">
    <property type="entry name" value="Winged helix' DNA-binding domain"/>
    <property type="match status" value="1"/>
</dbReference>
<dbReference type="InterPro" id="IPR036390">
    <property type="entry name" value="WH_DNA-bd_sf"/>
</dbReference>
<evidence type="ECO:0000313" key="1">
    <source>
        <dbReference type="EMBL" id="GAG01254.1"/>
    </source>
</evidence>
<feature type="non-terminal residue" evidence="1">
    <location>
        <position position="1"/>
    </location>
</feature>
<accession>X0U666</accession>
<sequence length="211" mass="24882">ESNYVFEEEWDQLIAKHKIRSDIWALLELHHELNVTQITHYVEQGKTTVARHLKLMEKDGLLLSRSPKKVIKGRIPPKIFRINPKFKKEEEEEENFYKKVVTHYRKTGYNVSKLLSYLEPLLNLLENELDDPESAKTIYDEYLSFIPAPVVFYLDKKRAEALMDIHAEYILKLQNLAMGEDLNTEEAFVYFDISLPLAALFELKKKIKLKK</sequence>
<dbReference type="AlphaFoldDB" id="X0U666"/>
<dbReference type="Gene3D" id="1.10.10.10">
    <property type="entry name" value="Winged helix-like DNA-binding domain superfamily/Winged helix DNA-binding domain"/>
    <property type="match status" value="1"/>
</dbReference>
<organism evidence="1">
    <name type="scientific">marine sediment metagenome</name>
    <dbReference type="NCBI Taxonomy" id="412755"/>
    <lineage>
        <taxon>unclassified sequences</taxon>
        <taxon>metagenomes</taxon>
        <taxon>ecological metagenomes</taxon>
    </lineage>
</organism>
<dbReference type="InterPro" id="IPR011991">
    <property type="entry name" value="ArsR-like_HTH"/>
</dbReference>
<gene>
    <name evidence="1" type="ORF">S01H1_45577</name>
</gene>
<dbReference type="EMBL" id="BARS01029134">
    <property type="protein sequence ID" value="GAG01254.1"/>
    <property type="molecule type" value="Genomic_DNA"/>
</dbReference>
<reference evidence="1" key="1">
    <citation type="journal article" date="2014" name="Front. Microbiol.">
        <title>High frequency of phylogenetically diverse reductive dehalogenase-homologous genes in deep subseafloor sedimentary metagenomes.</title>
        <authorList>
            <person name="Kawai M."/>
            <person name="Futagami T."/>
            <person name="Toyoda A."/>
            <person name="Takaki Y."/>
            <person name="Nishi S."/>
            <person name="Hori S."/>
            <person name="Arai W."/>
            <person name="Tsubouchi T."/>
            <person name="Morono Y."/>
            <person name="Uchiyama I."/>
            <person name="Ito T."/>
            <person name="Fujiyama A."/>
            <person name="Inagaki F."/>
            <person name="Takami H."/>
        </authorList>
    </citation>
    <scope>NUCLEOTIDE SEQUENCE</scope>
    <source>
        <strain evidence="1">Expedition CK06-06</strain>
    </source>
</reference>
<proteinExistence type="predicted"/>
<name>X0U666_9ZZZZ</name>
<dbReference type="CDD" id="cd00090">
    <property type="entry name" value="HTH_ARSR"/>
    <property type="match status" value="1"/>
</dbReference>
<protein>
    <submittedName>
        <fullName evidence="1">Uncharacterized protein</fullName>
    </submittedName>
</protein>